<feature type="domain" description="ABC1 atypical kinase-like" evidence="2">
    <location>
        <begin position="126"/>
        <end position="370"/>
    </location>
</feature>
<dbReference type="InterPro" id="IPR011009">
    <property type="entry name" value="Kinase-like_dom_sf"/>
</dbReference>
<dbReference type="SUPFAM" id="SSF56112">
    <property type="entry name" value="Protein kinase-like (PK-like)"/>
    <property type="match status" value="1"/>
</dbReference>
<sequence length="517" mass="58974">MFRGIKWKKILKLSAYGGAGVGLISSLHANNYDVTSVGIVRFANAAKAVLDISVYYKKNLYKTEVKLMDQESEEYLKLKSEVHQWGAERLLKLCCLNKGVFIKVGQHIGALDYLLPVEYVNTMKVLHSKAPKSSLKDVYTVLRQDLGKEPEEIFKSIDPEPLGTASLAQVHKAVLHDGRTVAVKVQHASVRGNSIVDLKTMEFLVSIVSRLFPDFRFEWLVKETKRNIPLELDFHNEGKNAEKADRILVHFPWLFVPKIYWNLTTPRVLTMEFVEGGQINDVEYIEKSKINKVQLSSRLGDMYSEMIFKHGFVHADPHPGNILVQACNNDFRIILLDHGLYAELEPKFRRQYARLWLSIMNFDMPAIKQVANDLGVGDLYWLLSCMVTGRTWESISGAGGITKSKPGADEKKVFQQRIPQFLPHINAVLSRVDRQMLLLFKTNDLLRGIEHTLKTHGRRAALLTMAARCVQAEYSEQRREALGTLQRNAIIICEVWTLFKLKIWYLMLSITDILGFA</sequence>
<comment type="caution">
    <text evidence="3">The sequence shown here is derived from an EMBL/GenBank/DDBJ whole genome shotgun (WGS) entry which is preliminary data.</text>
</comment>
<dbReference type="AlphaFoldDB" id="A0A8S1DLY9"/>
<dbReference type="InterPro" id="IPR045307">
    <property type="entry name" value="ADCK1_dom"/>
</dbReference>
<gene>
    <name evidence="3" type="ORF">CLODIP_2_CD07004</name>
</gene>
<evidence type="ECO:0000259" key="2">
    <source>
        <dbReference type="Pfam" id="PF03109"/>
    </source>
</evidence>
<dbReference type="CDD" id="cd13969">
    <property type="entry name" value="ADCK1-like"/>
    <property type="match status" value="1"/>
</dbReference>
<evidence type="ECO:0000256" key="1">
    <source>
        <dbReference type="ARBA" id="ARBA00009670"/>
    </source>
</evidence>
<dbReference type="GO" id="GO:0055088">
    <property type="term" value="P:lipid homeostasis"/>
    <property type="evidence" value="ECO:0007669"/>
    <property type="project" value="TreeGrafter"/>
</dbReference>
<dbReference type="GO" id="GO:0007005">
    <property type="term" value="P:mitochondrion organization"/>
    <property type="evidence" value="ECO:0007669"/>
    <property type="project" value="TreeGrafter"/>
</dbReference>
<dbReference type="OrthoDB" id="427480at2759"/>
<accession>A0A8S1DLY9</accession>
<dbReference type="PANTHER" id="PTHR43173">
    <property type="entry name" value="ABC1 FAMILY PROTEIN"/>
    <property type="match status" value="1"/>
</dbReference>
<dbReference type="GO" id="GO:0005743">
    <property type="term" value="C:mitochondrial inner membrane"/>
    <property type="evidence" value="ECO:0007669"/>
    <property type="project" value="TreeGrafter"/>
</dbReference>
<evidence type="ECO:0000313" key="3">
    <source>
        <dbReference type="EMBL" id="CAB3383235.1"/>
    </source>
</evidence>
<reference evidence="3 4" key="1">
    <citation type="submission" date="2020-04" db="EMBL/GenBank/DDBJ databases">
        <authorList>
            <person name="Alioto T."/>
            <person name="Alioto T."/>
            <person name="Gomez Garrido J."/>
        </authorList>
    </citation>
    <scope>NUCLEOTIDE SEQUENCE [LARGE SCALE GENOMIC DNA]</scope>
</reference>
<dbReference type="Gene3D" id="1.10.510.10">
    <property type="entry name" value="Transferase(Phosphotransferase) domain 1"/>
    <property type="match status" value="1"/>
</dbReference>
<dbReference type="InterPro" id="IPR004147">
    <property type="entry name" value="ABC1_dom"/>
</dbReference>
<dbReference type="InterPro" id="IPR051130">
    <property type="entry name" value="Mito_struct-func_regulator"/>
</dbReference>
<dbReference type="Pfam" id="PF03109">
    <property type="entry name" value="ABC1"/>
    <property type="match status" value="1"/>
</dbReference>
<protein>
    <recommendedName>
        <fullName evidence="2">ABC1 atypical kinase-like domain-containing protein</fullName>
    </recommendedName>
</protein>
<organism evidence="3 4">
    <name type="scientific">Cloeon dipterum</name>
    <dbReference type="NCBI Taxonomy" id="197152"/>
    <lineage>
        <taxon>Eukaryota</taxon>
        <taxon>Metazoa</taxon>
        <taxon>Ecdysozoa</taxon>
        <taxon>Arthropoda</taxon>
        <taxon>Hexapoda</taxon>
        <taxon>Insecta</taxon>
        <taxon>Pterygota</taxon>
        <taxon>Palaeoptera</taxon>
        <taxon>Ephemeroptera</taxon>
        <taxon>Pisciforma</taxon>
        <taxon>Baetidae</taxon>
        <taxon>Cloeon</taxon>
    </lineage>
</organism>
<dbReference type="Proteomes" id="UP000494165">
    <property type="component" value="Unassembled WGS sequence"/>
</dbReference>
<proteinExistence type="inferred from homology"/>
<name>A0A8S1DLY9_9INSE</name>
<dbReference type="EMBL" id="CADEPI010000301">
    <property type="protein sequence ID" value="CAB3383235.1"/>
    <property type="molecule type" value="Genomic_DNA"/>
</dbReference>
<keyword evidence="4" id="KW-1185">Reference proteome</keyword>
<dbReference type="PANTHER" id="PTHR43173:SF19">
    <property type="entry name" value="AARF DOMAIN-CONTAINING PROTEIN KINASE 1"/>
    <property type="match status" value="1"/>
</dbReference>
<evidence type="ECO:0000313" key="4">
    <source>
        <dbReference type="Proteomes" id="UP000494165"/>
    </source>
</evidence>
<comment type="similarity">
    <text evidence="1">Belongs to the protein kinase superfamily. ADCK protein kinase family.</text>
</comment>